<reference evidence="2" key="1">
    <citation type="submission" date="2021-03" db="EMBL/GenBank/DDBJ databases">
        <title>Actinotalea soli sp. nov., isolated from soil.</title>
        <authorList>
            <person name="Ping W."/>
            <person name="Zhang J."/>
        </authorList>
    </citation>
    <scope>NUCLEOTIDE SEQUENCE</scope>
    <source>
        <strain evidence="2">BY-33</strain>
    </source>
</reference>
<evidence type="ECO:0000313" key="2">
    <source>
        <dbReference type="EMBL" id="MBO1751364.1"/>
    </source>
</evidence>
<keyword evidence="1" id="KW-0472">Membrane</keyword>
<dbReference type="AlphaFoldDB" id="A0A939LPA9"/>
<dbReference type="EMBL" id="JAGEMK010000002">
    <property type="protein sequence ID" value="MBO1751364.1"/>
    <property type="molecule type" value="Genomic_DNA"/>
</dbReference>
<gene>
    <name evidence="2" type="ORF">J4G33_06065</name>
</gene>
<evidence type="ECO:0000313" key="3">
    <source>
        <dbReference type="Proteomes" id="UP000664209"/>
    </source>
</evidence>
<keyword evidence="1" id="KW-0812">Transmembrane</keyword>
<feature type="transmembrane region" description="Helical" evidence="1">
    <location>
        <begin position="58"/>
        <end position="86"/>
    </location>
</feature>
<proteinExistence type="predicted"/>
<keyword evidence="1" id="KW-1133">Transmembrane helix</keyword>
<feature type="transmembrane region" description="Helical" evidence="1">
    <location>
        <begin position="16"/>
        <end position="38"/>
    </location>
</feature>
<comment type="caution">
    <text evidence="2">The sequence shown here is derived from an EMBL/GenBank/DDBJ whole genome shotgun (WGS) entry which is preliminary data.</text>
</comment>
<protein>
    <submittedName>
        <fullName evidence="2">Uncharacterized protein</fullName>
    </submittedName>
</protein>
<organism evidence="2 3">
    <name type="scientific">Actinotalea soli</name>
    <dbReference type="NCBI Taxonomy" id="2819234"/>
    <lineage>
        <taxon>Bacteria</taxon>
        <taxon>Bacillati</taxon>
        <taxon>Actinomycetota</taxon>
        <taxon>Actinomycetes</taxon>
        <taxon>Micrococcales</taxon>
        <taxon>Cellulomonadaceae</taxon>
        <taxon>Actinotalea</taxon>
    </lineage>
</organism>
<accession>A0A939LPA9</accession>
<keyword evidence="3" id="KW-1185">Reference proteome</keyword>
<dbReference type="RefSeq" id="WP_208055024.1">
    <property type="nucleotide sequence ID" value="NZ_JAGEMK010000002.1"/>
</dbReference>
<name>A0A939LPA9_9CELL</name>
<sequence length="187" mass="20300">MRYTRLISARPRAAKTLIFPAFGAIVLGIFVGAVPWILQNPDAARAYADPTAKAVFVVVGALCALAFLTFAVVQIAVGLGLIASLYGRPTARGRVVLASPWGMLGHPEQRVTLEPGEITVRLVDEPPAFQVYSYGVQRLCLTQDATTLQIMSFVKYNATSRARLVNWLTTQGITPRFEGDQAVLPLQ</sequence>
<evidence type="ECO:0000256" key="1">
    <source>
        <dbReference type="SAM" id="Phobius"/>
    </source>
</evidence>
<dbReference type="Proteomes" id="UP000664209">
    <property type="component" value="Unassembled WGS sequence"/>
</dbReference>